<dbReference type="OrthoDB" id="3359487at2759"/>
<reference evidence="1" key="1">
    <citation type="journal article" date="2019" name="Environ. Microbiol.">
        <title>Fungal ecological strategies reflected in gene transcription - a case study of two litter decomposers.</title>
        <authorList>
            <person name="Barbi F."/>
            <person name="Kohler A."/>
            <person name="Barry K."/>
            <person name="Baskaran P."/>
            <person name="Daum C."/>
            <person name="Fauchery L."/>
            <person name="Ihrmark K."/>
            <person name="Kuo A."/>
            <person name="LaButti K."/>
            <person name="Lipzen A."/>
            <person name="Morin E."/>
            <person name="Grigoriev I.V."/>
            <person name="Henrissat B."/>
            <person name="Lindahl B."/>
            <person name="Martin F."/>
        </authorList>
    </citation>
    <scope>NUCLEOTIDE SEQUENCE</scope>
    <source>
        <strain evidence="1">JB14</strain>
    </source>
</reference>
<gene>
    <name evidence="1" type="ORF">BT96DRAFT_768839</name>
</gene>
<sequence length="111" mass="12667">LTKMEWEIVENLRDTLQAFKDATLYFSRASATVATVIPAMDKLDLLLATGISRKPNIDASTTFSVPMKVALLAAKGTLNRYYLNTDLSRVYHLAMILHPRYKLGYFEDNHW</sequence>
<accession>A0A6A4HQ71</accession>
<keyword evidence="2" id="KW-1185">Reference proteome</keyword>
<dbReference type="SUPFAM" id="SSF53098">
    <property type="entry name" value="Ribonuclease H-like"/>
    <property type="match status" value="1"/>
</dbReference>
<dbReference type="Proteomes" id="UP000799118">
    <property type="component" value="Unassembled WGS sequence"/>
</dbReference>
<protein>
    <submittedName>
        <fullName evidence="1">Uncharacterized protein</fullName>
    </submittedName>
</protein>
<dbReference type="EMBL" id="ML769455">
    <property type="protein sequence ID" value="KAE9400619.1"/>
    <property type="molecule type" value="Genomic_DNA"/>
</dbReference>
<organism evidence="1 2">
    <name type="scientific">Gymnopus androsaceus JB14</name>
    <dbReference type="NCBI Taxonomy" id="1447944"/>
    <lineage>
        <taxon>Eukaryota</taxon>
        <taxon>Fungi</taxon>
        <taxon>Dikarya</taxon>
        <taxon>Basidiomycota</taxon>
        <taxon>Agaricomycotina</taxon>
        <taxon>Agaricomycetes</taxon>
        <taxon>Agaricomycetidae</taxon>
        <taxon>Agaricales</taxon>
        <taxon>Marasmiineae</taxon>
        <taxon>Omphalotaceae</taxon>
        <taxon>Gymnopus</taxon>
    </lineage>
</organism>
<proteinExistence type="predicted"/>
<name>A0A6A4HQ71_9AGAR</name>
<feature type="non-terminal residue" evidence="1">
    <location>
        <position position="111"/>
    </location>
</feature>
<dbReference type="AlphaFoldDB" id="A0A6A4HQ71"/>
<evidence type="ECO:0000313" key="2">
    <source>
        <dbReference type="Proteomes" id="UP000799118"/>
    </source>
</evidence>
<evidence type="ECO:0000313" key="1">
    <source>
        <dbReference type="EMBL" id="KAE9400619.1"/>
    </source>
</evidence>
<dbReference type="InterPro" id="IPR012337">
    <property type="entry name" value="RNaseH-like_sf"/>
</dbReference>
<feature type="non-terminal residue" evidence="1">
    <location>
        <position position="1"/>
    </location>
</feature>